<name>A0AAN8NT27_9PEZI</name>
<evidence type="ECO:0000313" key="3">
    <source>
        <dbReference type="Proteomes" id="UP001307849"/>
    </source>
</evidence>
<evidence type="ECO:0000313" key="2">
    <source>
        <dbReference type="EMBL" id="KAK6510677.1"/>
    </source>
</evidence>
<keyword evidence="3" id="KW-1185">Reference proteome</keyword>
<comment type="caution">
    <text evidence="2">The sequence shown here is derived from an EMBL/GenBank/DDBJ whole genome shotgun (WGS) entry which is preliminary data.</text>
</comment>
<protein>
    <submittedName>
        <fullName evidence="2">Uncharacterized protein</fullName>
    </submittedName>
</protein>
<feature type="region of interest" description="Disordered" evidence="1">
    <location>
        <begin position="159"/>
        <end position="203"/>
    </location>
</feature>
<dbReference type="AlphaFoldDB" id="A0AAN8NT27"/>
<dbReference type="EMBL" id="JAVHJM010000007">
    <property type="protein sequence ID" value="KAK6510677.1"/>
    <property type="molecule type" value="Genomic_DNA"/>
</dbReference>
<sequence length="219" mass="24843">MDITTILDAINPDAHTSPEQGTKLHNHTLHVVHEIIKGSQYCHEIARWHRAMIEMAKPYCDPCSGAARARTIERKAVCLVEAVCTEYCLGRENRVKKRTVDEVGRLENEEEGIDSFIEKCRAKVVSIKEMAETGLSFKLDWNRTDKNVTIFKVPDEDVTLAESKEHPPGLNDGGAKKDEKKENNGDECFDKKENRRPISSPHSLRKKLLRKLLLTVRAA</sequence>
<proteinExistence type="predicted"/>
<evidence type="ECO:0000256" key="1">
    <source>
        <dbReference type="SAM" id="MobiDB-lite"/>
    </source>
</evidence>
<gene>
    <name evidence="2" type="ORF">TWF506_009779</name>
</gene>
<organism evidence="2 3">
    <name type="scientific">Arthrobotrys conoides</name>
    <dbReference type="NCBI Taxonomy" id="74498"/>
    <lineage>
        <taxon>Eukaryota</taxon>
        <taxon>Fungi</taxon>
        <taxon>Dikarya</taxon>
        <taxon>Ascomycota</taxon>
        <taxon>Pezizomycotina</taxon>
        <taxon>Orbiliomycetes</taxon>
        <taxon>Orbiliales</taxon>
        <taxon>Orbiliaceae</taxon>
        <taxon>Arthrobotrys</taxon>
    </lineage>
</organism>
<accession>A0AAN8NT27</accession>
<reference evidence="2 3" key="1">
    <citation type="submission" date="2019-10" db="EMBL/GenBank/DDBJ databases">
        <authorList>
            <person name="Palmer J.M."/>
        </authorList>
    </citation>
    <scope>NUCLEOTIDE SEQUENCE [LARGE SCALE GENOMIC DNA]</scope>
    <source>
        <strain evidence="2 3">TWF506</strain>
    </source>
</reference>
<feature type="compositionally biased region" description="Basic and acidic residues" evidence="1">
    <location>
        <begin position="174"/>
        <end position="196"/>
    </location>
</feature>
<dbReference type="Proteomes" id="UP001307849">
    <property type="component" value="Unassembled WGS sequence"/>
</dbReference>